<dbReference type="RefSeq" id="WP_185721824.1">
    <property type="nucleotide sequence ID" value="NZ_BAAAWI010000001.1"/>
</dbReference>
<keyword evidence="3" id="KW-1185">Reference proteome</keyword>
<sequence length="349" mass="36694">MTVLRRLHGATSRTAAILLAVLLVLGVGAGIVVELVRTPQWQASTDALIRTWSVESLLLTGQPTPVETEDQADAAVVAVSQTVLSRAAEALDEPGGWTELAERVTAVPVPTSHFVTITATGRDEQTAVRTSEAVATAFAQVMRENLTAAADGLVSTQTGEGDPDIRLRTQLLTWTLQPIQVYRTSQPEQLVPSTQTPVALGVVGLAIGALVILAMTLLRPSVTGARDAQRLLALPAVGFGPGGEPETARLIARLLEVNPKGALMVAPVTADAEKAGLQLVEWIRQRSDDTDRVQLVAEPTGAVLAAKPRRADVAALVLVVPEGTLRQDVSDAVALLSPWRAVDAVVVTA</sequence>
<keyword evidence="1" id="KW-0472">Membrane</keyword>
<feature type="transmembrane region" description="Helical" evidence="1">
    <location>
        <begin position="198"/>
        <end position="218"/>
    </location>
</feature>
<dbReference type="EMBL" id="CP060131">
    <property type="protein sequence ID" value="QNG55026.1"/>
    <property type="molecule type" value="Genomic_DNA"/>
</dbReference>
<accession>A0A7G7MQG5</accession>
<organism evidence="2 3">
    <name type="scientific">Pseudonocardia petroleophila</name>
    <dbReference type="NCBI Taxonomy" id="37331"/>
    <lineage>
        <taxon>Bacteria</taxon>
        <taxon>Bacillati</taxon>
        <taxon>Actinomycetota</taxon>
        <taxon>Actinomycetes</taxon>
        <taxon>Pseudonocardiales</taxon>
        <taxon>Pseudonocardiaceae</taxon>
        <taxon>Pseudonocardia</taxon>
    </lineage>
</organism>
<keyword evidence="1" id="KW-0812">Transmembrane</keyword>
<evidence type="ECO:0000313" key="3">
    <source>
        <dbReference type="Proteomes" id="UP000515728"/>
    </source>
</evidence>
<reference evidence="2 3" key="1">
    <citation type="submission" date="2020-08" db="EMBL/GenBank/DDBJ databases">
        <authorList>
            <person name="Mo P."/>
        </authorList>
    </citation>
    <scope>NUCLEOTIDE SEQUENCE [LARGE SCALE GENOMIC DNA]</scope>
    <source>
        <strain evidence="2 3">CGMCC 4.1532</strain>
    </source>
</reference>
<dbReference type="Proteomes" id="UP000515728">
    <property type="component" value="Chromosome"/>
</dbReference>
<evidence type="ECO:0000256" key="1">
    <source>
        <dbReference type="SAM" id="Phobius"/>
    </source>
</evidence>
<evidence type="ECO:0008006" key="4">
    <source>
        <dbReference type="Google" id="ProtNLM"/>
    </source>
</evidence>
<protein>
    <recommendedName>
        <fullName evidence="4">Capsular polysaccharide biosynthesis protein</fullName>
    </recommendedName>
</protein>
<gene>
    <name evidence="2" type="ORF">H6H00_14835</name>
</gene>
<evidence type="ECO:0000313" key="2">
    <source>
        <dbReference type="EMBL" id="QNG55026.1"/>
    </source>
</evidence>
<dbReference type="AlphaFoldDB" id="A0A7G7MQG5"/>
<keyword evidence="1" id="KW-1133">Transmembrane helix</keyword>
<dbReference type="KEGG" id="ppel:H6H00_14835"/>
<name>A0A7G7MQG5_9PSEU</name>
<proteinExistence type="predicted"/>